<reference evidence="5" key="1">
    <citation type="submission" date="2025-08" db="UniProtKB">
        <authorList>
            <consortium name="RefSeq"/>
        </authorList>
    </citation>
    <scope>IDENTIFICATION</scope>
    <source>
        <tissue evidence="5">Testes</tissue>
    </source>
</reference>
<dbReference type="InterPro" id="IPR010625">
    <property type="entry name" value="CHCH"/>
</dbReference>
<evidence type="ECO:0000256" key="2">
    <source>
        <dbReference type="SAM" id="MobiDB-lite"/>
    </source>
</evidence>
<feature type="compositionally biased region" description="Low complexity" evidence="2">
    <location>
        <begin position="107"/>
        <end position="117"/>
    </location>
</feature>
<dbReference type="PANTHER" id="PTHR13523">
    <property type="entry name" value="COILED-COIL-HELIX-COILED-COIL-HELIX DOMAIN CONTAINING 2/NUR77"/>
    <property type="match status" value="1"/>
</dbReference>
<dbReference type="Pfam" id="PF06747">
    <property type="entry name" value="CHCH"/>
    <property type="match status" value="1"/>
</dbReference>
<feature type="compositionally biased region" description="Gly residues" evidence="2">
    <location>
        <begin position="85"/>
        <end position="95"/>
    </location>
</feature>
<feature type="compositionally biased region" description="Low complexity" evidence="2">
    <location>
        <begin position="10"/>
        <end position="54"/>
    </location>
</feature>
<evidence type="ECO:0000313" key="5">
    <source>
        <dbReference type="RefSeq" id="XP_002739425.1"/>
    </source>
</evidence>
<evidence type="ECO:0000313" key="4">
    <source>
        <dbReference type="Proteomes" id="UP000694865"/>
    </source>
</evidence>
<dbReference type="PANTHER" id="PTHR13523:SF2">
    <property type="entry name" value="COILED-COIL-HELIX-COILED-COIL-HELIX DOMAIN CONTAINING 2, ISOFORM A-RELATED"/>
    <property type="match status" value="1"/>
</dbReference>
<feature type="region of interest" description="Disordered" evidence="2">
    <location>
        <begin position="80"/>
        <end position="117"/>
    </location>
</feature>
<accession>A0ABM0GXC6</accession>
<protein>
    <submittedName>
        <fullName evidence="5">Coiled-coil-helix-coiled-coil-helix domain-containing protein 2, mitochondrial-like</fullName>
    </submittedName>
</protein>
<keyword evidence="4" id="KW-1185">Reference proteome</keyword>
<feature type="compositionally biased region" description="Polar residues" evidence="2">
    <location>
        <begin position="96"/>
        <end position="106"/>
    </location>
</feature>
<dbReference type="InterPro" id="IPR055304">
    <property type="entry name" value="CHCHD2/10-like"/>
</dbReference>
<feature type="domain" description="CHCH" evidence="3">
    <location>
        <begin position="127"/>
        <end position="158"/>
    </location>
</feature>
<organism evidence="4 5">
    <name type="scientific">Saccoglossus kowalevskii</name>
    <name type="common">Acorn worm</name>
    <dbReference type="NCBI Taxonomy" id="10224"/>
    <lineage>
        <taxon>Eukaryota</taxon>
        <taxon>Metazoa</taxon>
        <taxon>Hemichordata</taxon>
        <taxon>Enteropneusta</taxon>
        <taxon>Harrimaniidae</taxon>
        <taxon>Saccoglossus</taxon>
    </lineage>
</organism>
<sequence>MPRGGRSRGRSFSPVRSAPPRTTTTARAPAPAPAPARTSAPVAQAPQQTAVGQPRQGPGMLGQIASTAAGVAIGSAVGHTIGHAMTGGGGGGSGGNQPDVTYQEPSAAQPYGAQPYQQQQQQPAQYCQFELKQFLECAQSTHDISLCDGFNQALKDCKVQYGVQ</sequence>
<dbReference type="Proteomes" id="UP000694865">
    <property type="component" value="Unplaced"/>
</dbReference>
<name>A0ABM0GXC6_SACKO</name>
<feature type="region of interest" description="Disordered" evidence="2">
    <location>
        <begin position="1"/>
        <end position="63"/>
    </location>
</feature>
<gene>
    <name evidence="5" type="primary">LOC100370278</name>
</gene>
<keyword evidence="1" id="KW-1015">Disulfide bond</keyword>
<proteinExistence type="predicted"/>
<evidence type="ECO:0000256" key="1">
    <source>
        <dbReference type="ARBA" id="ARBA00023157"/>
    </source>
</evidence>
<dbReference type="GeneID" id="100370278"/>
<dbReference type="RefSeq" id="XP_002739425.1">
    <property type="nucleotide sequence ID" value="XM_002739379.2"/>
</dbReference>
<dbReference type="PROSITE" id="PS51808">
    <property type="entry name" value="CHCH"/>
    <property type="match status" value="1"/>
</dbReference>
<evidence type="ECO:0000259" key="3">
    <source>
        <dbReference type="Pfam" id="PF06747"/>
    </source>
</evidence>